<name>A0ABM9BSV3_9BACL</name>
<dbReference type="RefSeq" id="WP_236331572.1">
    <property type="nucleotide sequence ID" value="NZ_CAKMMG010000001.1"/>
</dbReference>
<gene>
    <name evidence="2" type="ORF">PAECIP111892_01550</name>
</gene>
<keyword evidence="1" id="KW-0812">Transmembrane</keyword>
<dbReference type="EMBL" id="CAKMMG010000001">
    <property type="protein sequence ID" value="CAH1194295.1"/>
    <property type="molecule type" value="Genomic_DNA"/>
</dbReference>
<accession>A0ABM9BSV3</accession>
<protein>
    <recommendedName>
        <fullName evidence="4">GOLD domain-containing protein</fullName>
    </recommendedName>
</protein>
<evidence type="ECO:0008006" key="4">
    <source>
        <dbReference type="Google" id="ProtNLM"/>
    </source>
</evidence>
<comment type="caution">
    <text evidence="2">The sequence shown here is derived from an EMBL/GenBank/DDBJ whole genome shotgun (WGS) entry which is preliminary data.</text>
</comment>
<dbReference type="Gene3D" id="2.60.120.380">
    <property type="match status" value="1"/>
</dbReference>
<organism evidence="2 3">
    <name type="scientific">Paenibacillus auburnensis</name>
    <dbReference type="NCBI Taxonomy" id="2905649"/>
    <lineage>
        <taxon>Bacteria</taxon>
        <taxon>Bacillati</taxon>
        <taxon>Bacillota</taxon>
        <taxon>Bacilli</taxon>
        <taxon>Bacillales</taxon>
        <taxon>Paenibacillaceae</taxon>
        <taxon>Paenibacillus</taxon>
    </lineage>
</organism>
<keyword evidence="1" id="KW-1133">Transmembrane helix</keyword>
<sequence>MRIKLIPAHHKFKKKAAGIAITVGVVVVVGIAAIITAFLFRGPEENSVTLDVLSPVTTQEQTSVTQTPEESVIVSGGIETKDGKDLTIWLAAGRDNNFAVMSRKQDETLTMSVESDQEIKLEIGIISVSSDKIYSESVPSGTGTVTITVPEDGDYRVYIKNHSAIEAHFRLILDEPLTSPLV</sequence>
<reference evidence="2" key="1">
    <citation type="submission" date="2022-01" db="EMBL/GenBank/DDBJ databases">
        <authorList>
            <person name="Criscuolo A."/>
        </authorList>
    </citation>
    <scope>NUCLEOTIDE SEQUENCE</scope>
    <source>
        <strain evidence="2">CIP111892</strain>
    </source>
</reference>
<feature type="transmembrane region" description="Helical" evidence="1">
    <location>
        <begin position="16"/>
        <end position="40"/>
    </location>
</feature>
<proteinExistence type="predicted"/>
<evidence type="ECO:0000256" key="1">
    <source>
        <dbReference type="SAM" id="Phobius"/>
    </source>
</evidence>
<dbReference type="Proteomes" id="UP000838324">
    <property type="component" value="Unassembled WGS sequence"/>
</dbReference>
<evidence type="ECO:0000313" key="3">
    <source>
        <dbReference type="Proteomes" id="UP000838324"/>
    </source>
</evidence>
<evidence type="ECO:0000313" key="2">
    <source>
        <dbReference type="EMBL" id="CAH1194295.1"/>
    </source>
</evidence>
<keyword evidence="3" id="KW-1185">Reference proteome</keyword>
<keyword evidence="1" id="KW-0472">Membrane</keyword>